<reference evidence="2 3" key="1">
    <citation type="submission" date="2024-04" db="EMBL/GenBank/DDBJ databases">
        <title>Luteolibacter sp. isolated from soil.</title>
        <authorList>
            <person name="An J."/>
        </authorList>
    </citation>
    <scope>NUCLEOTIDE SEQUENCE [LARGE SCALE GENOMIC DNA]</scope>
    <source>
        <strain evidence="2 3">Y139</strain>
    </source>
</reference>
<sequence length="108" mass="11674">MLIIRKLNGPLTVFGMAPRLATKAPAILGLHGRPLEVREPLPTMRGNSSEAKISRASRAAKKKAAREEDLRLLAEGMSPQKLQQKNSAFPVGMFVGARIENLSSAVGR</sequence>
<dbReference type="EMBL" id="JBBUKT010000005">
    <property type="protein sequence ID" value="MEK7951755.1"/>
    <property type="molecule type" value="Genomic_DNA"/>
</dbReference>
<keyword evidence="3" id="KW-1185">Reference proteome</keyword>
<name>A0ABU9AWH8_9BACT</name>
<protein>
    <submittedName>
        <fullName evidence="2">Uncharacterized protein</fullName>
    </submittedName>
</protein>
<accession>A0ABU9AWH8</accession>
<dbReference type="RefSeq" id="WP_341405468.1">
    <property type="nucleotide sequence ID" value="NZ_JBBUKT010000005.1"/>
</dbReference>
<proteinExistence type="predicted"/>
<dbReference type="Proteomes" id="UP001371305">
    <property type="component" value="Unassembled WGS sequence"/>
</dbReference>
<evidence type="ECO:0000313" key="3">
    <source>
        <dbReference type="Proteomes" id="UP001371305"/>
    </source>
</evidence>
<organism evidence="2 3">
    <name type="scientific">Luteolibacter soli</name>
    <dbReference type="NCBI Taxonomy" id="3135280"/>
    <lineage>
        <taxon>Bacteria</taxon>
        <taxon>Pseudomonadati</taxon>
        <taxon>Verrucomicrobiota</taxon>
        <taxon>Verrucomicrobiia</taxon>
        <taxon>Verrucomicrobiales</taxon>
        <taxon>Verrucomicrobiaceae</taxon>
        <taxon>Luteolibacter</taxon>
    </lineage>
</organism>
<evidence type="ECO:0000256" key="1">
    <source>
        <dbReference type="SAM" id="MobiDB-lite"/>
    </source>
</evidence>
<gene>
    <name evidence="2" type="ORF">WKV53_14650</name>
</gene>
<feature type="compositionally biased region" description="Low complexity" evidence="1">
    <location>
        <begin position="48"/>
        <end position="57"/>
    </location>
</feature>
<evidence type="ECO:0000313" key="2">
    <source>
        <dbReference type="EMBL" id="MEK7951755.1"/>
    </source>
</evidence>
<comment type="caution">
    <text evidence="2">The sequence shown here is derived from an EMBL/GenBank/DDBJ whole genome shotgun (WGS) entry which is preliminary data.</text>
</comment>
<feature type="region of interest" description="Disordered" evidence="1">
    <location>
        <begin position="38"/>
        <end position="61"/>
    </location>
</feature>